<dbReference type="AlphaFoldDB" id="A0AAE0XYW8"/>
<reference evidence="1" key="1">
    <citation type="journal article" date="2023" name="G3 (Bethesda)">
        <title>A reference genome for the long-term kleptoplast-retaining sea slug Elysia crispata morphotype clarki.</title>
        <authorList>
            <person name="Eastman K.E."/>
            <person name="Pendleton A.L."/>
            <person name="Shaikh M.A."/>
            <person name="Suttiyut T."/>
            <person name="Ogas R."/>
            <person name="Tomko P."/>
            <person name="Gavelis G."/>
            <person name="Widhalm J.R."/>
            <person name="Wisecaver J.H."/>
        </authorList>
    </citation>
    <scope>NUCLEOTIDE SEQUENCE</scope>
    <source>
        <strain evidence="1">ECLA1</strain>
    </source>
</reference>
<comment type="caution">
    <text evidence="1">The sequence shown here is derived from an EMBL/GenBank/DDBJ whole genome shotgun (WGS) entry which is preliminary data.</text>
</comment>
<name>A0AAE0XYW8_9GAST</name>
<evidence type="ECO:0000313" key="1">
    <source>
        <dbReference type="EMBL" id="KAK3726862.1"/>
    </source>
</evidence>
<keyword evidence="2" id="KW-1185">Reference proteome</keyword>
<sequence>MCRCGQSLGSFEFVYVQTEFGIVGWDRVSKCTCGQSFGSCEWANMWTEFWSCECLKVWTEFRIVLVCVGMERVWDRVSVCRCRQSLRSYEFVDVRTELVIVSVCVRVGRV</sequence>
<organism evidence="1 2">
    <name type="scientific">Elysia crispata</name>
    <name type="common">lettuce slug</name>
    <dbReference type="NCBI Taxonomy" id="231223"/>
    <lineage>
        <taxon>Eukaryota</taxon>
        <taxon>Metazoa</taxon>
        <taxon>Spiralia</taxon>
        <taxon>Lophotrochozoa</taxon>
        <taxon>Mollusca</taxon>
        <taxon>Gastropoda</taxon>
        <taxon>Heterobranchia</taxon>
        <taxon>Euthyneura</taxon>
        <taxon>Panpulmonata</taxon>
        <taxon>Sacoglossa</taxon>
        <taxon>Placobranchoidea</taxon>
        <taxon>Plakobranchidae</taxon>
        <taxon>Elysia</taxon>
    </lineage>
</organism>
<dbReference type="EMBL" id="JAWDGP010007280">
    <property type="protein sequence ID" value="KAK3726862.1"/>
    <property type="molecule type" value="Genomic_DNA"/>
</dbReference>
<evidence type="ECO:0000313" key="2">
    <source>
        <dbReference type="Proteomes" id="UP001283361"/>
    </source>
</evidence>
<proteinExistence type="predicted"/>
<accession>A0AAE0XYW8</accession>
<protein>
    <submittedName>
        <fullName evidence="1">Uncharacterized protein</fullName>
    </submittedName>
</protein>
<dbReference type="Proteomes" id="UP001283361">
    <property type="component" value="Unassembled WGS sequence"/>
</dbReference>
<gene>
    <name evidence="1" type="ORF">RRG08_040245</name>
</gene>